<dbReference type="Gene3D" id="3.30.1490.10">
    <property type="match status" value="1"/>
</dbReference>
<keyword evidence="3" id="KW-0687">Ribonucleoprotein</keyword>
<keyword evidence="2" id="KW-0689">Ribosomal protein</keyword>
<dbReference type="GO" id="GO:0005840">
    <property type="term" value="C:ribosome"/>
    <property type="evidence" value="ECO:0007669"/>
    <property type="project" value="UniProtKB-KW"/>
</dbReference>
<dbReference type="GO" id="GO:0003735">
    <property type="term" value="F:structural constituent of ribosome"/>
    <property type="evidence" value="ECO:0007669"/>
    <property type="project" value="InterPro"/>
</dbReference>
<evidence type="ECO:0000313" key="4">
    <source>
        <dbReference type="EMBL" id="GAF81108.1"/>
    </source>
</evidence>
<dbReference type="InterPro" id="IPR047863">
    <property type="entry name" value="Ribosomal_uS8_CS"/>
</dbReference>
<dbReference type="HAMAP" id="MF_01302_B">
    <property type="entry name" value="Ribosomal_uS8_B"/>
    <property type="match status" value="1"/>
</dbReference>
<dbReference type="PANTHER" id="PTHR11758">
    <property type="entry name" value="40S RIBOSOMAL PROTEIN S15A"/>
    <property type="match status" value="1"/>
</dbReference>
<comment type="caution">
    <text evidence="4">The sequence shown here is derived from an EMBL/GenBank/DDBJ whole genome shotgun (WGS) entry which is preliminary data.</text>
</comment>
<dbReference type="PROSITE" id="PS00053">
    <property type="entry name" value="RIBOSOMAL_S8"/>
    <property type="match status" value="1"/>
</dbReference>
<protein>
    <recommendedName>
        <fullName evidence="5">30S ribosomal protein S8</fullName>
    </recommendedName>
</protein>
<name>X0SJ49_9ZZZZ</name>
<proteinExistence type="inferred from homology"/>
<dbReference type="InterPro" id="IPR035987">
    <property type="entry name" value="Ribosomal_uS8_sf"/>
</dbReference>
<dbReference type="GO" id="GO:1990904">
    <property type="term" value="C:ribonucleoprotein complex"/>
    <property type="evidence" value="ECO:0007669"/>
    <property type="project" value="UniProtKB-KW"/>
</dbReference>
<dbReference type="Pfam" id="PF00410">
    <property type="entry name" value="Ribosomal_S8"/>
    <property type="match status" value="1"/>
</dbReference>
<sequence length="130" mass="14122">MTDPIADMLTRIRNAGAAGHASTECPSSKLLLAIARVLEKEGYLEDVRVEARAGFPVLLMSVRYDEETRPVIDGIRRVSKPGRRVYVGADEIPKVRNGLGVGVLSTSKGVMADHTARENSIGGEMLCEVW</sequence>
<comment type="similarity">
    <text evidence="1">Belongs to the universal ribosomal protein uS8 family.</text>
</comment>
<gene>
    <name evidence="4" type="ORF">S01H1_03917</name>
</gene>
<dbReference type="SUPFAM" id="SSF56047">
    <property type="entry name" value="Ribosomal protein S8"/>
    <property type="match status" value="1"/>
</dbReference>
<accession>X0SJ49</accession>
<evidence type="ECO:0000256" key="1">
    <source>
        <dbReference type="ARBA" id="ARBA00006471"/>
    </source>
</evidence>
<dbReference type="AlphaFoldDB" id="X0SJ49"/>
<evidence type="ECO:0008006" key="5">
    <source>
        <dbReference type="Google" id="ProtNLM"/>
    </source>
</evidence>
<dbReference type="GO" id="GO:0005737">
    <property type="term" value="C:cytoplasm"/>
    <property type="evidence" value="ECO:0007669"/>
    <property type="project" value="UniProtKB-ARBA"/>
</dbReference>
<dbReference type="EMBL" id="BARS01002099">
    <property type="protein sequence ID" value="GAF81108.1"/>
    <property type="molecule type" value="Genomic_DNA"/>
</dbReference>
<dbReference type="Gene3D" id="3.30.1370.30">
    <property type="match status" value="1"/>
</dbReference>
<reference evidence="4" key="1">
    <citation type="journal article" date="2014" name="Front. Microbiol.">
        <title>High frequency of phylogenetically diverse reductive dehalogenase-homologous genes in deep subseafloor sedimentary metagenomes.</title>
        <authorList>
            <person name="Kawai M."/>
            <person name="Futagami T."/>
            <person name="Toyoda A."/>
            <person name="Takaki Y."/>
            <person name="Nishi S."/>
            <person name="Hori S."/>
            <person name="Arai W."/>
            <person name="Tsubouchi T."/>
            <person name="Morono Y."/>
            <person name="Uchiyama I."/>
            <person name="Ito T."/>
            <person name="Fujiyama A."/>
            <person name="Inagaki F."/>
            <person name="Takami H."/>
        </authorList>
    </citation>
    <scope>NUCLEOTIDE SEQUENCE</scope>
    <source>
        <strain evidence="4">Expedition CK06-06</strain>
    </source>
</reference>
<evidence type="ECO:0000256" key="2">
    <source>
        <dbReference type="ARBA" id="ARBA00022980"/>
    </source>
</evidence>
<organism evidence="4">
    <name type="scientific">marine sediment metagenome</name>
    <dbReference type="NCBI Taxonomy" id="412755"/>
    <lineage>
        <taxon>unclassified sequences</taxon>
        <taxon>metagenomes</taxon>
        <taxon>ecological metagenomes</taxon>
    </lineage>
</organism>
<dbReference type="InterPro" id="IPR000630">
    <property type="entry name" value="Ribosomal_uS8"/>
</dbReference>
<dbReference type="GO" id="GO:0006412">
    <property type="term" value="P:translation"/>
    <property type="evidence" value="ECO:0007669"/>
    <property type="project" value="InterPro"/>
</dbReference>
<evidence type="ECO:0000256" key="3">
    <source>
        <dbReference type="ARBA" id="ARBA00023274"/>
    </source>
</evidence>
<dbReference type="FunFam" id="3.30.1490.10:FF:000001">
    <property type="entry name" value="30S ribosomal protein S8"/>
    <property type="match status" value="1"/>
</dbReference>
<dbReference type="NCBIfam" id="NF001109">
    <property type="entry name" value="PRK00136.1"/>
    <property type="match status" value="1"/>
</dbReference>